<reference evidence="2 3" key="1">
    <citation type="submission" date="2021-01" db="EMBL/GenBank/DDBJ databases">
        <title>Streptomyces acididurans sp. nov., isolated from a peat swamp forest soil.</title>
        <authorList>
            <person name="Chantavorakit T."/>
            <person name="Duangmal K."/>
        </authorList>
    </citation>
    <scope>NUCLEOTIDE SEQUENCE [LARGE SCALE GENOMIC DNA]</scope>
    <source>
        <strain evidence="2 3">KK5PA1</strain>
    </source>
</reference>
<name>A0ABS2TTI1_9ACTN</name>
<dbReference type="InterPro" id="IPR029032">
    <property type="entry name" value="AhpD-like"/>
</dbReference>
<gene>
    <name evidence="2" type="ORF">ITX44_17410</name>
</gene>
<organism evidence="2 3">
    <name type="scientific">Actinacidiphila acididurans</name>
    <dbReference type="NCBI Taxonomy" id="2784346"/>
    <lineage>
        <taxon>Bacteria</taxon>
        <taxon>Bacillati</taxon>
        <taxon>Actinomycetota</taxon>
        <taxon>Actinomycetes</taxon>
        <taxon>Kitasatosporales</taxon>
        <taxon>Streptomycetaceae</taxon>
        <taxon>Actinacidiphila</taxon>
    </lineage>
</organism>
<dbReference type="Gene3D" id="1.20.1290.10">
    <property type="entry name" value="AhpD-like"/>
    <property type="match status" value="1"/>
</dbReference>
<dbReference type="RefSeq" id="WP_205358147.1">
    <property type="nucleotide sequence ID" value="NZ_JADKYB010000008.1"/>
</dbReference>
<evidence type="ECO:0000259" key="1">
    <source>
        <dbReference type="Pfam" id="PF02627"/>
    </source>
</evidence>
<comment type="caution">
    <text evidence="2">The sequence shown here is derived from an EMBL/GenBank/DDBJ whole genome shotgun (WGS) entry which is preliminary data.</text>
</comment>
<evidence type="ECO:0000313" key="3">
    <source>
        <dbReference type="Proteomes" id="UP000749040"/>
    </source>
</evidence>
<proteinExistence type="predicted"/>
<dbReference type="Proteomes" id="UP000749040">
    <property type="component" value="Unassembled WGS sequence"/>
</dbReference>
<dbReference type="Pfam" id="PF02627">
    <property type="entry name" value="CMD"/>
    <property type="match status" value="1"/>
</dbReference>
<accession>A0ABS2TTI1</accession>
<protein>
    <submittedName>
        <fullName evidence="2">Carboxymuconolactone decarboxylase family protein</fullName>
    </submittedName>
</protein>
<dbReference type="InterPro" id="IPR004675">
    <property type="entry name" value="AhpD_core"/>
</dbReference>
<evidence type="ECO:0000313" key="2">
    <source>
        <dbReference type="EMBL" id="MBM9506296.1"/>
    </source>
</evidence>
<dbReference type="PANTHER" id="PTHR35446">
    <property type="entry name" value="SI:CH211-175M2.5"/>
    <property type="match status" value="1"/>
</dbReference>
<keyword evidence="3" id="KW-1185">Reference proteome</keyword>
<dbReference type="PANTHER" id="PTHR35446:SF3">
    <property type="entry name" value="CMD DOMAIN-CONTAINING PROTEIN"/>
    <property type="match status" value="1"/>
</dbReference>
<dbReference type="EMBL" id="JADKYB010000008">
    <property type="protein sequence ID" value="MBM9506296.1"/>
    <property type="molecule type" value="Genomic_DNA"/>
</dbReference>
<dbReference type="NCBIfam" id="TIGR00778">
    <property type="entry name" value="ahpD_dom"/>
    <property type="match status" value="1"/>
</dbReference>
<feature type="domain" description="Carboxymuconolactone decarboxylase-like" evidence="1">
    <location>
        <begin position="41"/>
        <end position="103"/>
    </location>
</feature>
<sequence length="182" mass="18872">MTGFAPLDPATATGQAADLLADVQKSLGTTPNLAKVMANSPALLKGYLALSGALADGALPVAVREQLAIATAEHNGCEYCLSAHTFLGATVAEVDADELELARDAKSSDPHAQALLDLSDVVARSHGRVDDGTLRAARDAGATDAEIGEVVGHLALNTLTNYFAIMAGIATDWPLVEPRRWV</sequence>
<dbReference type="InterPro" id="IPR003779">
    <property type="entry name" value="CMD-like"/>
</dbReference>
<dbReference type="SUPFAM" id="SSF69118">
    <property type="entry name" value="AhpD-like"/>
    <property type="match status" value="1"/>
</dbReference>